<evidence type="ECO:0000313" key="1">
    <source>
        <dbReference type="EMBL" id="TGO83508.1"/>
    </source>
</evidence>
<protein>
    <submittedName>
        <fullName evidence="1">Uncharacterized protein</fullName>
    </submittedName>
</protein>
<reference evidence="1 2" key="1">
    <citation type="submission" date="2017-12" db="EMBL/GenBank/DDBJ databases">
        <title>Comparative genomics of Botrytis spp.</title>
        <authorList>
            <person name="Valero-Jimenez C.A."/>
            <person name="Tapia P."/>
            <person name="Veloso J."/>
            <person name="Silva-Moreno E."/>
            <person name="Staats M."/>
            <person name="Valdes J.H."/>
            <person name="Van Kan J.A.L."/>
        </authorList>
    </citation>
    <scope>NUCLEOTIDE SEQUENCE [LARGE SCALE GENOMIC DNA]</scope>
    <source>
        <strain evidence="1 2">MUCL3349</strain>
    </source>
</reference>
<dbReference type="AlphaFoldDB" id="A0A4Z1KDQ1"/>
<comment type="caution">
    <text evidence="1">The sequence shown here is derived from an EMBL/GenBank/DDBJ whole genome shotgun (WGS) entry which is preliminary data.</text>
</comment>
<keyword evidence="2" id="KW-1185">Reference proteome</keyword>
<dbReference type="OrthoDB" id="3533672at2759"/>
<name>A0A4Z1KDQ1_9HELO</name>
<evidence type="ECO:0000313" key="2">
    <source>
        <dbReference type="Proteomes" id="UP000297280"/>
    </source>
</evidence>
<organism evidence="1 2">
    <name type="scientific">Botrytis porri</name>
    <dbReference type="NCBI Taxonomy" id="87229"/>
    <lineage>
        <taxon>Eukaryota</taxon>
        <taxon>Fungi</taxon>
        <taxon>Dikarya</taxon>
        <taxon>Ascomycota</taxon>
        <taxon>Pezizomycotina</taxon>
        <taxon>Leotiomycetes</taxon>
        <taxon>Helotiales</taxon>
        <taxon>Sclerotiniaceae</taxon>
        <taxon>Botrytis</taxon>
    </lineage>
</organism>
<accession>A0A4Z1KDQ1</accession>
<proteinExistence type="predicted"/>
<dbReference type="Proteomes" id="UP000297280">
    <property type="component" value="Unassembled WGS sequence"/>
</dbReference>
<gene>
    <name evidence="1" type="ORF">BPOR_0636g00030</name>
</gene>
<sequence length="94" mass="10319">MSNPTESSTAAVRGFVASDLNVTSNTTCFEATCLSANRINYYLTDSDLPVPHASINQQHVTGGKTVAVAVFKMKNKLQDFDAAFYHNYHNEDSE</sequence>
<dbReference type="EMBL" id="PQXO01000635">
    <property type="protein sequence ID" value="TGO83508.1"/>
    <property type="molecule type" value="Genomic_DNA"/>
</dbReference>